<gene>
    <name evidence="1" type="ORF">K5I29_05975</name>
</gene>
<dbReference type="EMBL" id="CP081495">
    <property type="protein sequence ID" value="UYW02610.1"/>
    <property type="molecule type" value="Genomic_DNA"/>
</dbReference>
<dbReference type="Pfam" id="PF14127">
    <property type="entry name" value="DUF4294"/>
    <property type="match status" value="1"/>
</dbReference>
<evidence type="ECO:0000313" key="1">
    <source>
        <dbReference type="EMBL" id="UYW02610.1"/>
    </source>
</evidence>
<keyword evidence="2" id="KW-1185">Reference proteome</keyword>
<protein>
    <submittedName>
        <fullName evidence="1">DUF4294 domain-containing protein</fullName>
    </submittedName>
</protein>
<dbReference type="Proteomes" id="UP001163328">
    <property type="component" value="Chromosome"/>
</dbReference>
<dbReference type="InterPro" id="IPR025636">
    <property type="entry name" value="DUF4294"/>
</dbReference>
<accession>A0ABY6M3X9</accession>
<evidence type="ECO:0000313" key="2">
    <source>
        <dbReference type="Proteomes" id="UP001163328"/>
    </source>
</evidence>
<name>A0ABY6M3X9_9FLAO</name>
<organism evidence="1 2">
    <name type="scientific">Flavobacterium agricola</name>
    <dbReference type="NCBI Taxonomy" id="2870839"/>
    <lineage>
        <taxon>Bacteria</taxon>
        <taxon>Pseudomonadati</taxon>
        <taxon>Bacteroidota</taxon>
        <taxon>Flavobacteriia</taxon>
        <taxon>Flavobacteriales</taxon>
        <taxon>Flavobacteriaceae</taxon>
        <taxon>Flavobacterium</taxon>
    </lineage>
</organism>
<reference evidence="1" key="1">
    <citation type="submission" date="2021-08" db="EMBL/GenBank/DDBJ databases">
        <title>Flavobacterium sp. strain CC-SYL302.</title>
        <authorList>
            <person name="Lin S.-Y."/>
            <person name="Lee T.-H."/>
            <person name="Young C.-C."/>
        </authorList>
    </citation>
    <scope>NUCLEOTIDE SEQUENCE</scope>
    <source>
        <strain evidence="1">CC-SYL302</strain>
    </source>
</reference>
<sequence length="204" mass="24388">MFAQINIQTNLPVKQVEDSVVLNYQLNELVIGKYKTEETELMKLRRLENRILRVYPYAKAAADNLKELNQNLEVLESSRDQKKYFKLVEKYLEDEFKPRLKKLSRQDGQILIKLIHRQTGETTFDLVKNLKSGWSAFWSNNTAKVFDLNLKKEYLPYEDIEDFYIETILQEKFKTRRLPRQEAALPIDFDDLTQVWHNRLEVEK</sequence>
<proteinExistence type="predicted"/>